<evidence type="ECO:0000313" key="3">
    <source>
        <dbReference type="Proteomes" id="UP000077868"/>
    </source>
</evidence>
<evidence type="ECO:0000256" key="1">
    <source>
        <dbReference type="SAM" id="MobiDB-lite"/>
    </source>
</evidence>
<organism evidence="2 3">
    <name type="scientific">Nocardioides dokdonensis FR1436</name>
    <dbReference type="NCBI Taxonomy" id="1300347"/>
    <lineage>
        <taxon>Bacteria</taxon>
        <taxon>Bacillati</taxon>
        <taxon>Actinomycetota</taxon>
        <taxon>Actinomycetes</taxon>
        <taxon>Propionibacteriales</taxon>
        <taxon>Nocardioidaceae</taxon>
        <taxon>Nocardioides</taxon>
    </lineage>
</organism>
<dbReference type="KEGG" id="ndk:I601_3881"/>
<feature type="region of interest" description="Disordered" evidence="1">
    <location>
        <begin position="162"/>
        <end position="183"/>
    </location>
</feature>
<dbReference type="Proteomes" id="UP000077868">
    <property type="component" value="Chromosome"/>
</dbReference>
<dbReference type="EC" id="2.7.4.9" evidence="2"/>
<reference evidence="2 3" key="1">
    <citation type="submission" date="2016-03" db="EMBL/GenBank/DDBJ databases">
        <title>Complete genome sequence of a soil Actinobacterium, Nocardioides dokdonensis FR1436.</title>
        <authorList>
            <person name="Kwon S.-K."/>
            <person name="Kim K."/>
            <person name="Kim J.F."/>
        </authorList>
    </citation>
    <scope>NUCLEOTIDE SEQUENCE [LARGE SCALE GENOMIC DNA]</scope>
    <source>
        <strain evidence="2 3">FR1436</strain>
    </source>
</reference>
<dbReference type="InterPro" id="IPR027417">
    <property type="entry name" value="P-loop_NTPase"/>
</dbReference>
<evidence type="ECO:0000313" key="2">
    <source>
        <dbReference type="EMBL" id="ANH40279.1"/>
    </source>
</evidence>
<name>A0A1A9GPQ3_9ACTN</name>
<dbReference type="AlphaFoldDB" id="A0A1A9GPQ3"/>
<feature type="region of interest" description="Disordered" evidence="1">
    <location>
        <begin position="273"/>
        <end position="311"/>
    </location>
</feature>
<dbReference type="OrthoDB" id="4549048at2"/>
<gene>
    <name evidence="2" type="primary">tmk_2</name>
    <name evidence="2" type="ORF">I601_3881</name>
</gene>
<protein>
    <submittedName>
        <fullName evidence="2">Thymidylate kinase</fullName>
        <ecNumber evidence="2">2.7.4.9</ecNumber>
    </submittedName>
</protein>
<dbReference type="EMBL" id="CP015079">
    <property type="protein sequence ID" value="ANH40279.1"/>
    <property type="molecule type" value="Genomic_DNA"/>
</dbReference>
<keyword evidence="2" id="KW-0418">Kinase</keyword>
<feature type="compositionally biased region" description="Basic and acidic residues" evidence="1">
    <location>
        <begin position="170"/>
        <end position="183"/>
    </location>
</feature>
<sequence length="444" mass="47407">MDEAAAAEVLSALAAAAPDAVLLWRGEGLGGSDVDVVVLAEGGARVSRVLRGRGLAPAPQGPGRFLWRRLPAQDVVVDVLLEHAWPAMYPPLPGVLARAERGRLGLLVAAPDDRLRVHAAEAVAGWPWPRGAARIAALVEDTSEQVLARVDEQDPALARLARRATSSGSPHREQERLPLRDAARAATGSPYARRALRWRLRGEPVSRPPGAAPTGGALLVALSGMDGAGKSTAALALLDRAEDRGEPAVVHWTRLARDLGVLAPVGRLARRLTGRSRPVSQPYRPEDAEDAADAGPDHAPARTGAAPTTSGGRRLVEGAWVVAVALSGVRNARRARGLQRSGVHVVCDRWLLDALVDLRIRYGHHPAAEWVLRRGFPRADLAVLLRVDPATAAARKPGDQRDDVLLTMGEHYDRLVTGLDVRVLDAGRAGDRVVADLLRLVEER</sequence>
<accession>A0A1A9GPQ3</accession>
<dbReference type="GO" id="GO:0004798">
    <property type="term" value="F:dTMP kinase activity"/>
    <property type="evidence" value="ECO:0007669"/>
    <property type="project" value="UniProtKB-EC"/>
</dbReference>
<dbReference type="RefSeq" id="WP_068113370.1">
    <property type="nucleotide sequence ID" value="NZ_CP015079.1"/>
</dbReference>
<proteinExistence type="predicted"/>
<dbReference type="Gene3D" id="3.40.50.300">
    <property type="entry name" value="P-loop containing nucleotide triphosphate hydrolases"/>
    <property type="match status" value="1"/>
</dbReference>
<dbReference type="STRING" id="1300347.I601_3881"/>
<keyword evidence="2" id="KW-0808">Transferase</keyword>
<dbReference type="SUPFAM" id="SSF52540">
    <property type="entry name" value="P-loop containing nucleoside triphosphate hydrolases"/>
    <property type="match status" value="1"/>
</dbReference>
<keyword evidence="3" id="KW-1185">Reference proteome</keyword>